<evidence type="ECO:0000313" key="2">
    <source>
        <dbReference type="Proteomes" id="UP000464787"/>
    </source>
</evidence>
<organism evidence="1 2">
    <name type="scientific">Xylophilus rhododendri</name>
    <dbReference type="NCBI Taxonomy" id="2697032"/>
    <lineage>
        <taxon>Bacteria</taxon>
        <taxon>Pseudomonadati</taxon>
        <taxon>Pseudomonadota</taxon>
        <taxon>Betaproteobacteria</taxon>
        <taxon>Burkholderiales</taxon>
        <taxon>Xylophilus</taxon>
    </lineage>
</organism>
<reference evidence="1 2" key="1">
    <citation type="submission" date="2020-01" db="EMBL/GenBank/DDBJ databases">
        <title>Genome sequencing of strain KACC 21265.</title>
        <authorList>
            <person name="Heo J."/>
            <person name="Kim S.-J."/>
            <person name="Kim J.-S."/>
            <person name="Hong S.-B."/>
            <person name="Kwon S.-W."/>
        </authorList>
    </citation>
    <scope>NUCLEOTIDE SEQUENCE [LARGE SCALE GENOMIC DNA]</scope>
    <source>
        <strain evidence="1 2">KACC 21265</strain>
    </source>
</reference>
<dbReference type="KEGG" id="xyk:GT347_03685"/>
<proteinExistence type="predicted"/>
<name>A0A857J0N5_9BURK</name>
<accession>A0A857J0N5</accession>
<dbReference type="Proteomes" id="UP000464787">
    <property type="component" value="Chromosome"/>
</dbReference>
<dbReference type="AlphaFoldDB" id="A0A857J0N5"/>
<keyword evidence="2" id="KW-1185">Reference proteome</keyword>
<dbReference type="EMBL" id="CP047650">
    <property type="protein sequence ID" value="QHI97157.1"/>
    <property type="molecule type" value="Genomic_DNA"/>
</dbReference>
<protein>
    <submittedName>
        <fullName evidence="1">Uncharacterized protein</fullName>
    </submittedName>
</protein>
<gene>
    <name evidence="1" type="ORF">GT347_03685</name>
</gene>
<evidence type="ECO:0000313" key="1">
    <source>
        <dbReference type="EMBL" id="QHI97157.1"/>
    </source>
</evidence>
<sequence length="134" mass="14068">MTKSQSLSPPRTPPASRLAAWAMALLLAALFASPWLGAVHSVFHARPQVVSAAAATEPAADAAAPSALRRLFGDHSHSGDCRLYDQLSHADGLQSLPALPPVLLPPAATLAWHAGECLRRWATLFDARGPPPLA</sequence>